<dbReference type="EMBL" id="BMQL01000004">
    <property type="protein sequence ID" value="GGR00282.1"/>
    <property type="molecule type" value="Genomic_DNA"/>
</dbReference>
<sequence length="161" mass="17672">MEDFAQALQDALGPTIPVYLGAEYMEKQPEIPHVIVVPSGATYGPPTEGGRDVIASGTRDIRIICRAWRFDEAEALADLVYAASPTKSPNARLSLKSEVWSDYTARVADLLLTLPTTLTRTDITRVHVEQFTQRVDLLPLIPTPEVSNDQTPPDGHTTFSP</sequence>
<reference evidence="2" key="1">
    <citation type="journal article" date="2014" name="Int. J. Syst. Evol. Microbiol.">
        <title>Complete genome sequence of Corynebacterium casei LMG S-19264T (=DSM 44701T), isolated from a smear-ripened cheese.</title>
        <authorList>
            <consortium name="US DOE Joint Genome Institute (JGI-PGF)"/>
            <person name="Walter F."/>
            <person name="Albersmeier A."/>
            <person name="Kalinowski J."/>
            <person name="Ruckert C."/>
        </authorList>
    </citation>
    <scope>NUCLEOTIDE SEQUENCE</scope>
    <source>
        <strain evidence="2">JCM 31311</strain>
    </source>
</reference>
<evidence type="ECO:0000256" key="1">
    <source>
        <dbReference type="SAM" id="MobiDB-lite"/>
    </source>
</evidence>
<name>A0A918C126_9DEIO</name>
<feature type="compositionally biased region" description="Polar residues" evidence="1">
    <location>
        <begin position="145"/>
        <end position="161"/>
    </location>
</feature>
<dbReference type="Proteomes" id="UP000603865">
    <property type="component" value="Unassembled WGS sequence"/>
</dbReference>
<feature type="region of interest" description="Disordered" evidence="1">
    <location>
        <begin position="142"/>
        <end position="161"/>
    </location>
</feature>
<dbReference type="AlphaFoldDB" id="A0A918C126"/>
<evidence type="ECO:0000313" key="2">
    <source>
        <dbReference type="EMBL" id="GGR00282.1"/>
    </source>
</evidence>
<evidence type="ECO:0000313" key="3">
    <source>
        <dbReference type="Proteomes" id="UP000603865"/>
    </source>
</evidence>
<proteinExistence type="predicted"/>
<reference evidence="2" key="2">
    <citation type="submission" date="2020-09" db="EMBL/GenBank/DDBJ databases">
        <authorList>
            <person name="Sun Q."/>
            <person name="Ohkuma M."/>
        </authorList>
    </citation>
    <scope>NUCLEOTIDE SEQUENCE</scope>
    <source>
        <strain evidence="2">JCM 31311</strain>
    </source>
</reference>
<comment type="caution">
    <text evidence="2">The sequence shown here is derived from an EMBL/GenBank/DDBJ whole genome shotgun (WGS) entry which is preliminary data.</text>
</comment>
<organism evidence="2 3">
    <name type="scientific">Deinococcus ruber</name>
    <dbReference type="NCBI Taxonomy" id="1848197"/>
    <lineage>
        <taxon>Bacteria</taxon>
        <taxon>Thermotogati</taxon>
        <taxon>Deinococcota</taxon>
        <taxon>Deinococci</taxon>
        <taxon>Deinococcales</taxon>
        <taxon>Deinococcaceae</taxon>
        <taxon>Deinococcus</taxon>
    </lineage>
</organism>
<keyword evidence="3" id="KW-1185">Reference proteome</keyword>
<accession>A0A918C126</accession>
<protein>
    <submittedName>
        <fullName evidence="2">Uncharacterized protein</fullName>
    </submittedName>
</protein>
<gene>
    <name evidence="2" type="ORF">GCM10008957_11300</name>
</gene>